<dbReference type="NCBIfam" id="NF038116">
    <property type="entry name" value="Sden1266_dom"/>
    <property type="match status" value="1"/>
</dbReference>
<dbReference type="RefSeq" id="WP_274052843.1">
    <property type="nucleotide sequence ID" value="NZ_CP059693.1"/>
</dbReference>
<reference evidence="2 3" key="1">
    <citation type="journal article" date="2022" name="Mar. Drugs">
        <title>Bioassay-Guided Fractionation Leads to the Detection of Cholic Acid Generated by the Rare Thalassomonas sp.</title>
        <authorList>
            <person name="Pheiffer F."/>
            <person name="Schneider Y.K."/>
            <person name="Hansen E.H."/>
            <person name="Andersen J.H."/>
            <person name="Isaksson J."/>
            <person name="Busche T."/>
            <person name="R C."/>
            <person name="Kalinowski J."/>
            <person name="Zyl L.V."/>
            <person name="Trindade M."/>
        </authorList>
    </citation>
    <scope>NUCLEOTIDE SEQUENCE [LARGE SCALE GENOMIC DNA]</scope>
    <source>
        <strain evidence="2 3">A5K-61T</strain>
    </source>
</reference>
<proteinExistence type="predicted"/>
<evidence type="ECO:0000256" key="1">
    <source>
        <dbReference type="SAM" id="MobiDB-lite"/>
    </source>
</evidence>
<feature type="region of interest" description="Disordered" evidence="1">
    <location>
        <begin position="63"/>
        <end position="84"/>
    </location>
</feature>
<protein>
    <submittedName>
        <fullName evidence="2">Choice-of-anchor H family protein</fullName>
    </submittedName>
</protein>
<keyword evidence="3" id="KW-1185">Reference proteome</keyword>
<organism evidence="2 3">
    <name type="scientific">Thalassomonas haliotis</name>
    <dbReference type="NCBI Taxonomy" id="485448"/>
    <lineage>
        <taxon>Bacteria</taxon>
        <taxon>Pseudomonadati</taxon>
        <taxon>Pseudomonadota</taxon>
        <taxon>Gammaproteobacteria</taxon>
        <taxon>Alteromonadales</taxon>
        <taxon>Colwelliaceae</taxon>
        <taxon>Thalassomonas</taxon>
    </lineage>
</organism>
<evidence type="ECO:0000313" key="3">
    <source>
        <dbReference type="Proteomes" id="UP001215231"/>
    </source>
</evidence>
<dbReference type="Proteomes" id="UP001215231">
    <property type="component" value="Chromosome"/>
</dbReference>
<gene>
    <name evidence="2" type="ORF">H3N35_03535</name>
</gene>
<accession>A0ABY7VHZ7</accession>
<sequence length="264" mass="28575">MTDIKKIPTKKSIFSGYLWFFVYLLVALACINLVFATPTVAAETPISEKSRVSHSSGKMLGAEASADSKAVKAKNTATNKPRGAKTASAGLTALNSHVALYDFAIFDASTELARDIDGDGYFREFTLVFDADVQSGVAEVYAEIYLSRDGGPWLHHFTTDVFTIVGDSSEDQYEVNSTLVEGFPSDHYDILIDLYEPGFDEIVATYSSDDNNALYALPLEDASYDAVEVIVVHDDDHGGSFSWGLLLAGAALLAVRRKMSAVLG</sequence>
<evidence type="ECO:0000313" key="2">
    <source>
        <dbReference type="EMBL" id="WDE12563.1"/>
    </source>
</evidence>
<dbReference type="PROSITE" id="PS51257">
    <property type="entry name" value="PROKAR_LIPOPROTEIN"/>
    <property type="match status" value="1"/>
</dbReference>
<name>A0ABY7VHZ7_9GAMM</name>
<dbReference type="EMBL" id="CP059693">
    <property type="protein sequence ID" value="WDE12563.1"/>
    <property type="molecule type" value="Genomic_DNA"/>
</dbReference>